<dbReference type="PANTHER" id="PTHR48466:SF2">
    <property type="entry name" value="OS10G0509000 PROTEIN"/>
    <property type="match status" value="1"/>
</dbReference>
<feature type="coiled-coil region" evidence="8">
    <location>
        <begin position="140"/>
        <end position="167"/>
    </location>
</feature>
<name>M4VCU6_9BACT</name>
<dbReference type="InterPro" id="IPR000432">
    <property type="entry name" value="DNA_mismatch_repair_MutS_C"/>
</dbReference>
<keyword evidence="5 7" id="KW-0694">RNA-binding</keyword>
<evidence type="ECO:0000259" key="9">
    <source>
        <dbReference type="PROSITE" id="PS50828"/>
    </source>
</evidence>
<dbReference type="PIRSF" id="PIRSF005814">
    <property type="entry name" value="MutS_YshD"/>
    <property type="match status" value="1"/>
</dbReference>
<dbReference type="GO" id="GO:0016887">
    <property type="term" value="F:ATP hydrolysis activity"/>
    <property type="evidence" value="ECO:0007669"/>
    <property type="project" value="InterPro"/>
</dbReference>
<dbReference type="GO" id="GO:0072344">
    <property type="term" value="P:rescue of stalled ribosome"/>
    <property type="evidence" value="ECO:0007669"/>
    <property type="project" value="UniProtKB-UniRule"/>
</dbReference>
<dbReference type="RefSeq" id="WP_015470351.1">
    <property type="nucleotide sequence ID" value="NC_020813.1"/>
</dbReference>
<comment type="similarity">
    <text evidence="7">Belongs to the DNA mismatch repair MutS family. MutS2 subfamily.</text>
</comment>
<proteinExistence type="inferred from homology"/>
<dbReference type="SMART" id="SM00463">
    <property type="entry name" value="SMR"/>
    <property type="match status" value="1"/>
</dbReference>
<gene>
    <name evidence="7" type="primary">mutS2</name>
    <name evidence="7" type="synonym">rqcU</name>
    <name evidence="10" type="ORF">A11Q_1645</name>
</gene>
<dbReference type="EMBL" id="CP003537">
    <property type="protein sequence ID" value="AGH95861.1"/>
    <property type="molecule type" value="Genomic_DNA"/>
</dbReference>
<dbReference type="HOGENOM" id="CLU_011252_2_1_7"/>
<accession>M4VCU6</accession>
<dbReference type="STRING" id="1184267.A11Q_1645"/>
<dbReference type="InterPro" id="IPR007696">
    <property type="entry name" value="DNA_mismatch_repair_MutS_core"/>
</dbReference>
<keyword evidence="7" id="KW-0255">Endonuclease</keyword>
<dbReference type="SMART" id="SM00533">
    <property type="entry name" value="MUTSd"/>
    <property type="match status" value="1"/>
</dbReference>
<dbReference type="PANTHER" id="PTHR48466">
    <property type="entry name" value="OS10G0509000 PROTEIN-RELATED"/>
    <property type="match status" value="1"/>
</dbReference>
<dbReference type="SUPFAM" id="SSF52540">
    <property type="entry name" value="P-loop containing nucleoside triphosphate hydrolases"/>
    <property type="match status" value="1"/>
</dbReference>
<evidence type="ECO:0000256" key="3">
    <source>
        <dbReference type="ARBA" id="ARBA00022801"/>
    </source>
</evidence>
<dbReference type="GO" id="GO:0019843">
    <property type="term" value="F:rRNA binding"/>
    <property type="evidence" value="ECO:0007669"/>
    <property type="project" value="UniProtKB-UniRule"/>
</dbReference>
<dbReference type="GO" id="GO:0005524">
    <property type="term" value="F:ATP binding"/>
    <property type="evidence" value="ECO:0007669"/>
    <property type="project" value="UniProtKB-UniRule"/>
</dbReference>
<comment type="function">
    <text evidence="7">Endonuclease that is involved in the suppression of homologous recombination and thus may have a key role in the control of bacterial genetic diversity.</text>
</comment>
<dbReference type="InterPro" id="IPR045076">
    <property type="entry name" value="MutS"/>
</dbReference>
<comment type="subunit">
    <text evidence="7">Homodimer. Binds to stalled ribosomes, contacting rRNA.</text>
</comment>
<dbReference type="EC" id="3.6.4.-" evidence="7"/>
<dbReference type="PROSITE" id="PS50828">
    <property type="entry name" value="SMR"/>
    <property type="match status" value="1"/>
</dbReference>
<feature type="binding site" evidence="7">
    <location>
        <begin position="329"/>
        <end position="336"/>
    </location>
    <ligand>
        <name>ATP</name>
        <dbReference type="ChEBI" id="CHEBI:30616"/>
    </ligand>
</feature>
<dbReference type="AlphaFoldDB" id="M4VCU6"/>
<evidence type="ECO:0000256" key="1">
    <source>
        <dbReference type="ARBA" id="ARBA00022730"/>
    </source>
</evidence>
<dbReference type="InterPro" id="IPR002625">
    <property type="entry name" value="Smr_dom"/>
</dbReference>
<keyword evidence="4 7" id="KW-0067">ATP-binding</keyword>
<dbReference type="InterPro" id="IPR036187">
    <property type="entry name" value="DNA_mismatch_repair_MutS_sf"/>
</dbReference>
<dbReference type="HAMAP" id="MF_00092">
    <property type="entry name" value="MutS2"/>
    <property type="match status" value="1"/>
</dbReference>
<keyword evidence="3 7" id="KW-0378">Hydrolase</keyword>
<organism evidence="10 11">
    <name type="scientific">Pseudobdellovibrio exovorus JSS</name>
    <dbReference type="NCBI Taxonomy" id="1184267"/>
    <lineage>
        <taxon>Bacteria</taxon>
        <taxon>Pseudomonadati</taxon>
        <taxon>Bdellovibrionota</taxon>
        <taxon>Bdellovibrionia</taxon>
        <taxon>Bdellovibrionales</taxon>
        <taxon>Pseudobdellovibrionaceae</taxon>
        <taxon>Pseudobdellovibrio</taxon>
    </lineage>
</organism>
<keyword evidence="6 7" id="KW-0238">DNA-binding</keyword>
<dbReference type="NCBIfam" id="TIGR01069">
    <property type="entry name" value="mutS2"/>
    <property type="match status" value="1"/>
</dbReference>
<dbReference type="Pfam" id="PF00488">
    <property type="entry name" value="MutS_V"/>
    <property type="match status" value="1"/>
</dbReference>
<evidence type="ECO:0000256" key="6">
    <source>
        <dbReference type="ARBA" id="ARBA00023125"/>
    </source>
</evidence>
<dbReference type="InterPro" id="IPR027417">
    <property type="entry name" value="P-loop_NTPase"/>
</dbReference>
<dbReference type="Pfam" id="PF01713">
    <property type="entry name" value="Smr"/>
    <property type="match status" value="1"/>
</dbReference>
<evidence type="ECO:0000256" key="8">
    <source>
        <dbReference type="SAM" id="Coils"/>
    </source>
</evidence>
<keyword evidence="2 7" id="KW-0547">Nucleotide-binding</keyword>
<protein>
    <recommendedName>
        <fullName evidence="7">Endonuclease MutS2</fullName>
        <ecNumber evidence="7">3.1.-.-</ecNumber>
    </recommendedName>
    <alternativeName>
        <fullName evidence="7">Ribosome-associated protein quality control-upstream factor</fullName>
        <shortName evidence="7">RQC-upstream factor</shortName>
        <shortName evidence="7">RqcU</shortName>
        <ecNumber evidence="7">3.6.4.-</ecNumber>
    </alternativeName>
</protein>
<dbReference type="PATRIC" id="fig|1184267.3.peg.1666"/>
<evidence type="ECO:0000256" key="2">
    <source>
        <dbReference type="ARBA" id="ARBA00022741"/>
    </source>
</evidence>
<dbReference type="InterPro" id="IPR036063">
    <property type="entry name" value="Smr_dom_sf"/>
</dbReference>
<evidence type="ECO:0000256" key="7">
    <source>
        <dbReference type="HAMAP-Rule" id="MF_00092"/>
    </source>
</evidence>
<comment type="function">
    <text evidence="7">Acts as a ribosome collision sensor, splitting the ribosome into its 2 subunits. Detects stalled/collided 70S ribosomes which it binds and splits by an ATP-hydrolysis driven conformational change. Acts upstream of the ribosome quality control system (RQC), a ribosome-associated complex that mediates the extraction of incompletely synthesized nascent chains from stalled ribosomes and their subsequent degradation. Probably generates substrates for RQC.</text>
</comment>
<keyword evidence="1 7" id="KW-0699">rRNA-binding</keyword>
<dbReference type="eggNOG" id="COG1193">
    <property type="taxonomic scope" value="Bacteria"/>
</dbReference>
<keyword evidence="7" id="KW-0540">Nuclease</keyword>
<dbReference type="KEGG" id="bex:A11Q_1645"/>
<sequence>MFEVKNLDWTEILEKIKSFATSEIAREVINGTRHLASAVEAEKSFNEITSAQFVIQSGVRPHMESLDLFELWISRVKKKAVLKTLELKDIRHFCLESIALTEALKLQDTDWAHEQLNSLMQAEEPLSAIDNLMTASGDIRMDASERLFRLSKEKENLARQIQTHMDKLVRDHKVEHMLQEKYVTTREGRWVIPVKGGMQHFVSGVIHGSSQTKQTVYMEPETVIPMNNRLRQVEVEIEDEIERLLTEISDYMSTLALDFERTRQTLYTCDVLFAKAQLSALLEANSCTFDNSKMELKELSHPLLKLSGKPVVTNTVLLNEQKYILILSGPNAGGKTVLLKSIGLAAQMARCGLPICAAEGSTLPFFQEVVTGIGDSQSVDEDLSTFAAHLKILDRASHLKGLHNLILIDEICGSTDPEEGSALARAFIEKYAANQVFGIITSHLSPLKMGWKESDPILNGSLEYDTTVGKPTYQFLSGIPGESLAIQTAKRVGVSTEIVQSAVEKLTPEARARQSKMNELESLKKDIVLLQENLKQQLKKSQKLQQEYEQKIQLFEKEKDNKLAQTLKKVTSTVEEAIATAKAGSAIDKHRQLQEIKYNLPEIVKAKPVQSSGPQIKSAEEFGKNFPAGTKVFVPSLNQDGIIQSTPNARGEVLVLSQSVRLQVLWSELKPAAKAANPTHNLVRKSGQVQVSFADTDRTLDLRGKTVDEAISQLEIALDRATELNEDRLKIIHGHGTETLKKSVRTYLSRSVYVKKWKAGTSETGGDGVTWVELGQL</sequence>
<dbReference type="GO" id="GO:0140664">
    <property type="term" value="F:ATP-dependent DNA damage sensor activity"/>
    <property type="evidence" value="ECO:0007669"/>
    <property type="project" value="InterPro"/>
</dbReference>
<feature type="domain" description="Smr" evidence="9">
    <location>
        <begin position="700"/>
        <end position="775"/>
    </location>
</feature>
<keyword evidence="8" id="KW-0175">Coiled coil</keyword>
<dbReference type="Proteomes" id="UP000012040">
    <property type="component" value="Chromosome"/>
</dbReference>
<reference evidence="10 11" key="1">
    <citation type="journal article" date="2013" name="ISME J.">
        <title>By their genes ye shall know them: genomic signatures of predatory bacteria.</title>
        <authorList>
            <person name="Pasternak Z."/>
            <person name="Pietrokovski S."/>
            <person name="Rotem O."/>
            <person name="Gophna U."/>
            <person name="Lurie-Weinberger M.N."/>
            <person name="Jurkevitch E."/>
        </authorList>
    </citation>
    <scope>NUCLEOTIDE SEQUENCE [LARGE SCALE GENOMIC DNA]</scope>
    <source>
        <strain evidence="10 11">JSS</strain>
    </source>
</reference>
<dbReference type="EC" id="3.1.-.-" evidence="7"/>
<dbReference type="Gene3D" id="3.40.50.300">
    <property type="entry name" value="P-loop containing nucleotide triphosphate hydrolases"/>
    <property type="match status" value="1"/>
</dbReference>
<dbReference type="InterPro" id="IPR005747">
    <property type="entry name" value="MutS2"/>
</dbReference>
<dbReference type="SMART" id="SM00534">
    <property type="entry name" value="MUTSac"/>
    <property type="match status" value="1"/>
</dbReference>
<dbReference type="GO" id="GO:0004519">
    <property type="term" value="F:endonuclease activity"/>
    <property type="evidence" value="ECO:0007669"/>
    <property type="project" value="UniProtKB-UniRule"/>
</dbReference>
<dbReference type="GO" id="GO:0045910">
    <property type="term" value="P:negative regulation of DNA recombination"/>
    <property type="evidence" value="ECO:0007669"/>
    <property type="project" value="InterPro"/>
</dbReference>
<dbReference type="SUPFAM" id="SSF160443">
    <property type="entry name" value="SMR domain-like"/>
    <property type="match status" value="1"/>
</dbReference>
<evidence type="ECO:0000313" key="10">
    <source>
        <dbReference type="EMBL" id="AGH95861.1"/>
    </source>
</evidence>
<evidence type="ECO:0000256" key="5">
    <source>
        <dbReference type="ARBA" id="ARBA00022884"/>
    </source>
</evidence>
<evidence type="ECO:0000313" key="11">
    <source>
        <dbReference type="Proteomes" id="UP000012040"/>
    </source>
</evidence>
<keyword evidence="11" id="KW-1185">Reference proteome</keyword>
<dbReference type="SUPFAM" id="SSF48334">
    <property type="entry name" value="DNA repair protein MutS, domain III"/>
    <property type="match status" value="1"/>
</dbReference>
<dbReference type="OrthoDB" id="9808166at2"/>
<feature type="coiled-coil region" evidence="8">
    <location>
        <begin position="513"/>
        <end position="565"/>
    </location>
</feature>
<dbReference type="GO" id="GO:0030983">
    <property type="term" value="F:mismatched DNA binding"/>
    <property type="evidence" value="ECO:0007669"/>
    <property type="project" value="InterPro"/>
</dbReference>
<dbReference type="Gene3D" id="3.30.1370.110">
    <property type="match status" value="1"/>
</dbReference>
<evidence type="ECO:0000256" key="4">
    <source>
        <dbReference type="ARBA" id="ARBA00022840"/>
    </source>
</evidence>
<dbReference type="GO" id="GO:0043023">
    <property type="term" value="F:ribosomal large subunit binding"/>
    <property type="evidence" value="ECO:0007669"/>
    <property type="project" value="UniProtKB-UniRule"/>
</dbReference>
<dbReference type="GO" id="GO:0006298">
    <property type="term" value="P:mismatch repair"/>
    <property type="evidence" value="ECO:0007669"/>
    <property type="project" value="InterPro"/>
</dbReference>